<sequence length="500" mass="54524">MTQIMGERQPLLEDNQNNDLERATSKDDTDDGFVIDFDPAGDPENPIEWSKNYKRGIVALLAFIAFTITFTCISVVPVANRIVRDLNRDHHTDKSASVLLVTIWELGEAAGPLFVGPLSELYGRQVVINVANVLFICATILAACCQSTHLFIAARCLTGVVVAGNVLNPAIVGDIYLPEQRGSAMSLIMLAPLLGGAVGPAIAGAIAENLGWRQILWMSAALMAACEFVFLCCFRETYKVTILRRRAAKLSNETGNTYRTIFDVEGSKVGSFSSFVESITRPFYVYFGSSVLQAVSLFAGMTFTFFYIMSTTLPDILENIYGLSPALTGSCFITFSAGSVIMVIVCNLYLDKIYIKLREANNGIGQPEYRLPFVIIGSVTLPMAVAAYGWIVDKRLPLSVLLVCVGVMGNTMMLGYLPMSAYIVDMLGLYSASGMTAVIVARCLMGTFFPMAATPLVSKFGYGWGFTVLAGISIALAPIPMLLYRYGARWRQRSPYTSQS</sequence>
<evidence type="ECO:0000256" key="1">
    <source>
        <dbReference type="ARBA" id="ARBA00004141"/>
    </source>
</evidence>
<comment type="subcellular location">
    <subcellularLocation>
        <location evidence="1">Membrane</location>
        <topology evidence="1">Multi-pass membrane protein</topology>
    </subcellularLocation>
</comment>
<dbReference type="Proteomes" id="UP001334248">
    <property type="component" value="Unassembled WGS sequence"/>
</dbReference>
<evidence type="ECO:0000256" key="4">
    <source>
        <dbReference type="ARBA" id="ARBA00023136"/>
    </source>
</evidence>
<evidence type="ECO:0000256" key="3">
    <source>
        <dbReference type="ARBA" id="ARBA00022989"/>
    </source>
</evidence>
<feature type="transmembrane region" description="Helical" evidence="6">
    <location>
        <begin position="57"/>
        <end position="76"/>
    </location>
</feature>
<keyword evidence="9" id="KW-1185">Reference proteome</keyword>
<protein>
    <recommendedName>
        <fullName evidence="7">Major facilitator superfamily (MFS) profile domain-containing protein</fullName>
    </recommendedName>
</protein>
<feature type="domain" description="Major facilitator superfamily (MFS) profile" evidence="7">
    <location>
        <begin position="58"/>
        <end position="488"/>
    </location>
</feature>
<evidence type="ECO:0000256" key="2">
    <source>
        <dbReference type="ARBA" id="ARBA00022692"/>
    </source>
</evidence>
<dbReference type="PROSITE" id="PS50850">
    <property type="entry name" value="MFS"/>
    <property type="match status" value="1"/>
</dbReference>
<organism evidence="8 9">
    <name type="scientific">Knufia obscura</name>
    <dbReference type="NCBI Taxonomy" id="1635080"/>
    <lineage>
        <taxon>Eukaryota</taxon>
        <taxon>Fungi</taxon>
        <taxon>Dikarya</taxon>
        <taxon>Ascomycota</taxon>
        <taxon>Pezizomycotina</taxon>
        <taxon>Eurotiomycetes</taxon>
        <taxon>Chaetothyriomycetidae</taxon>
        <taxon>Chaetothyriales</taxon>
        <taxon>Trichomeriaceae</taxon>
        <taxon>Knufia</taxon>
    </lineage>
</organism>
<name>A0ABR0RAT5_9EURO</name>
<evidence type="ECO:0000313" key="9">
    <source>
        <dbReference type="Proteomes" id="UP001334248"/>
    </source>
</evidence>
<feature type="transmembrane region" description="Helical" evidence="6">
    <location>
        <begin position="184"/>
        <end position="203"/>
    </location>
</feature>
<evidence type="ECO:0000259" key="7">
    <source>
        <dbReference type="PROSITE" id="PS50850"/>
    </source>
</evidence>
<feature type="region of interest" description="Disordered" evidence="5">
    <location>
        <begin position="1"/>
        <end position="41"/>
    </location>
</feature>
<reference evidence="8 9" key="1">
    <citation type="journal article" date="2023" name="Res Sq">
        <title>Genomic and morphological characterization of Knufia obscura isolated from the Mars 2020 spacecraft assembly facility.</title>
        <authorList>
            <person name="Chander A.M."/>
            <person name="Teixeira M.M."/>
            <person name="Singh N.K."/>
            <person name="Williams M.P."/>
            <person name="Parker C.W."/>
            <person name="Leo P."/>
            <person name="Stajich J.E."/>
            <person name="Torok T."/>
            <person name="Tighe S."/>
            <person name="Mason C.E."/>
            <person name="Venkateswaran K."/>
        </authorList>
    </citation>
    <scope>NUCLEOTIDE SEQUENCE [LARGE SCALE GENOMIC DNA]</scope>
    <source>
        <strain evidence="8 9">CCFEE 5817</strain>
    </source>
</reference>
<comment type="caution">
    <text evidence="8">The sequence shown here is derived from an EMBL/GenBank/DDBJ whole genome shotgun (WGS) entry which is preliminary data.</text>
</comment>
<dbReference type="SUPFAM" id="SSF103473">
    <property type="entry name" value="MFS general substrate transporter"/>
    <property type="match status" value="1"/>
</dbReference>
<dbReference type="PANTHER" id="PTHR23502">
    <property type="entry name" value="MAJOR FACILITATOR SUPERFAMILY"/>
    <property type="match status" value="1"/>
</dbReference>
<gene>
    <name evidence="8" type="ORF">PMZ80_009867</name>
</gene>
<dbReference type="InterPro" id="IPR011701">
    <property type="entry name" value="MFS"/>
</dbReference>
<evidence type="ECO:0000256" key="5">
    <source>
        <dbReference type="SAM" id="MobiDB-lite"/>
    </source>
</evidence>
<feature type="transmembrane region" description="Helical" evidence="6">
    <location>
        <begin position="327"/>
        <end position="350"/>
    </location>
</feature>
<feature type="transmembrane region" description="Helical" evidence="6">
    <location>
        <begin position="126"/>
        <end position="143"/>
    </location>
</feature>
<dbReference type="GeneID" id="90003316"/>
<dbReference type="EMBL" id="JAVHJV010000015">
    <property type="protein sequence ID" value="KAK5937738.1"/>
    <property type="molecule type" value="Genomic_DNA"/>
</dbReference>
<dbReference type="Pfam" id="PF07690">
    <property type="entry name" value="MFS_1"/>
    <property type="match status" value="1"/>
</dbReference>
<keyword evidence="4 6" id="KW-0472">Membrane</keyword>
<dbReference type="Gene3D" id="1.20.1250.20">
    <property type="entry name" value="MFS general substrate transporter like domains"/>
    <property type="match status" value="1"/>
</dbReference>
<feature type="transmembrane region" description="Helical" evidence="6">
    <location>
        <begin position="461"/>
        <end position="484"/>
    </location>
</feature>
<dbReference type="RefSeq" id="XP_064725828.1">
    <property type="nucleotide sequence ID" value="XM_064878260.1"/>
</dbReference>
<feature type="transmembrane region" description="Helical" evidence="6">
    <location>
        <begin position="429"/>
        <end position="449"/>
    </location>
</feature>
<evidence type="ECO:0000256" key="6">
    <source>
        <dbReference type="SAM" id="Phobius"/>
    </source>
</evidence>
<keyword evidence="2 6" id="KW-0812">Transmembrane</keyword>
<dbReference type="InterPro" id="IPR020846">
    <property type="entry name" value="MFS_dom"/>
</dbReference>
<feature type="transmembrane region" description="Helical" evidence="6">
    <location>
        <begin position="149"/>
        <end position="172"/>
    </location>
</feature>
<evidence type="ECO:0000313" key="8">
    <source>
        <dbReference type="EMBL" id="KAK5937738.1"/>
    </source>
</evidence>
<keyword evidence="3 6" id="KW-1133">Transmembrane helix</keyword>
<feature type="transmembrane region" description="Helical" evidence="6">
    <location>
        <begin position="397"/>
        <end position="417"/>
    </location>
</feature>
<dbReference type="InterPro" id="IPR036259">
    <property type="entry name" value="MFS_trans_sf"/>
</dbReference>
<feature type="transmembrane region" description="Helical" evidence="6">
    <location>
        <begin position="283"/>
        <end position="307"/>
    </location>
</feature>
<dbReference type="PANTHER" id="PTHR23502:SF163">
    <property type="entry name" value="MAJOR FACILITATOR SUPERFAMILY (MFS) PROFILE DOMAIN-CONTAINING PROTEIN"/>
    <property type="match status" value="1"/>
</dbReference>
<accession>A0ABR0RAT5</accession>
<feature type="transmembrane region" description="Helical" evidence="6">
    <location>
        <begin position="371"/>
        <end position="391"/>
    </location>
</feature>
<proteinExistence type="predicted"/>